<dbReference type="Gene3D" id="2.40.50.100">
    <property type="match status" value="1"/>
</dbReference>
<protein>
    <recommendedName>
        <fullName evidence="4">Multidrug resistance protein MdtA-like C-terminal permuted SH3 domain-containing protein</fullName>
    </recommendedName>
</protein>
<dbReference type="GO" id="GO:0015562">
    <property type="term" value="F:efflux transmembrane transporter activity"/>
    <property type="evidence" value="ECO:0007669"/>
    <property type="project" value="TreeGrafter"/>
</dbReference>
<dbReference type="Proteomes" id="UP000228621">
    <property type="component" value="Unassembled WGS sequence"/>
</dbReference>
<evidence type="ECO:0000313" key="6">
    <source>
        <dbReference type="Proteomes" id="UP000228621"/>
    </source>
</evidence>
<dbReference type="PANTHER" id="PTHR30469">
    <property type="entry name" value="MULTIDRUG RESISTANCE PROTEIN MDTA"/>
    <property type="match status" value="1"/>
</dbReference>
<feature type="transmembrane region" description="Helical" evidence="3">
    <location>
        <begin position="73"/>
        <end position="92"/>
    </location>
</feature>
<keyword evidence="3" id="KW-0472">Membrane</keyword>
<feature type="domain" description="Multidrug resistance protein MdtA-like C-terminal permuted SH3" evidence="4">
    <location>
        <begin position="380"/>
        <end position="422"/>
    </location>
</feature>
<gene>
    <name evidence="5" type="ORF">CEX98_19040</name>
</gene>
<accession>A0A2A5JL28</accession>
<dbReference type="NCBIfam" id="TIGR01730">
    <property type="entry name" value="RND_mfp"/>
    <property type="match status" value="1"/>
</dbReference>
<keyword evidence="2" id="KW-0175">Coiled coil</keyword>
<dbReference type="InterPro" id="IPR058627">
    <property type="entry name" value="MdtA-like_C"/>
</dbReference>
<dbReference type="InterPro" id="IPR006143">
    <property type="entry name" value="RND_pump_MFP"/>
</dbReference>
<comment type="similarity">
    <text evidence="1">Belongs to the membrane fusion protein (MFP) (TC 8.A.1) family.</text>
</comment>
<comment type="caution">
    <text evidence="5">The sequence shown here is derived from an EMBL/GenBank/DDBJ whole genome shotgun (WGS) entry which is preliminary data.</text>
</comment>
<keyword evidence="6" id="KW-1185">Reference proteome</keyword>
<name>A0A2A5JL28_PSEO7</name>
<dbReference type="GO" id="GO:1990281">
    <property type="term" value="C:efflux pump complex"/>
    <property type="evidence" value="ECO:0007669"/>
    <property type="project" value="TreeGrafter"/>
</dbReference>
<evidence type="ECO:0000256" key="3">
    <source>
        <dbReference type="SAM" id="Phobius"/>
    </source>
</evidence>
<dbReference type="Pfam" id="PF25967">
    <property type="entry name" value="RND-MFP_C"/>
    <property type="match status" value="1"/>
</dbReference>
<feature type="coiled-coil region" evidence="2">
    <location>
        <begin position="175"/>
        <end position="202"/>
    </location>
</feature>
<keyword evidence="3" id="KW-0812">Transmembrane</keyword>
<evidence type="ECO:0000256" key="2">
    <source>
        <dbReference type="SAM" id="Coils"/>
    </source>
</evidence>
<sequence length="452" mass="50385">MYQKLRFMLRRSYVSYIFYGVTKSMSVVVRSKVPTPYLVQFTRLARGSLRYLINYKRCRYYCWRRTMNKLKTVALSGAILVFGVVAFVGLSAQDEPDVVEPQQQLPVVSAITVQEVEAPITLTTRGRVEPLYHTQLAAEVSGRIEEVAAEFNDGDLVSNQGALLSIEQHSYHAALLKAKAELSRTQAEYTLIEAQAKVAEQEWRGVTGQTPSDLALYKPQLARELANIEAAKADLLIAQRDLNKTVIRAPFNAVVATRSVGLGQYVEQGDVLGQLMSTDIAQIRLPLSVAQLKRAPSLIGKRVELTSSLSKKRYGEIVRIENTTGEHAVNHVVVRVMDPLALHSDLDALRFGDYVIAKIELEQSVRHTAIPARFLRQGSAWVVDGEGRLHQRQLTVKNFYEDQALISAGLEAGDRLIVTPLQNPVVGMQVEVRQTSSGDQWVQTATPNKEMQ</sequence>
<dbReference type="SUPFAM" id="SSF111369">
    <property type="entry name" value="HlyD-like secretion proteins"/>
    <property type="match status" value="1"/>
</dbReference>
<proteinExistence type="inferred from homology"/>
<dbReference type="EMBL" id="NKHF01000096">
    <property type="protein sequence ID" value="PCK30152.1"/>
    <property type="molecule type" value="Genomic_DNA"/>
</dbReference>
<dbReference type="Gene3D" id="2.40.420.20">
    <property type="match status" value="1"/>
</dbReference>
<reference evidence="6" key="1">
    <citation type="journal article" date="2019" name="Genome Announc.">
        <title>Draft Genome Sequence of Pseudoalteromonas piscicida Strain 36Y ROTHPW, an Hypersaline Seawater Isolate from the South Coast of Sonora, Mexico.</title>
        <authorList>
            <person name="Sanchez-Diaz R."/>
            <person name="Molina-Garza Z.J."/>
            <person name="Cruz-Suarez L.E."/>
            <person name="Selvin J."/>
            <person name="Kiran G.S."/>
            <person name="Ibarra-Gamez J.C."/>
            <person name="Gomez-Gil B."/>
            <person name="Galaviz-Silva L."/>
        </authorList>
    </citation>
    <scope>NUCLEOTIDE SEQUENCE [LARGE SCALE GENOMIC DNA]</scope>
    <source>
        <strain evidence="6">36Y_RITHPW</strain>
    </source>
</reference>
<evidence type="ECO:0000259" key="4">
    <source>
        <dbReference type="Pfam" id="PF25967"/>
    </source>
</evidence>
<keyword evidence="3" id="KW-1133">Transmembrane helix</keyword>
<organism evidence="5 6">
    <name type="scientific">Pseudoalteromonas piscicida</name>
    <dbReference type="NCBI Taxonomy" id="43662"/>
    <lineage>
        <taxon>Bacteria</taxon>
        <taxon>Pseudomonadati</taxon>
        <taxon>Pseudomonadota</taxon>
        <taxon>Gammaproteobacteria</taxon>
        <taxon>Alteromonadales</taxon>
        <taxon>Pseudoalteromonadaceae</taxon>
        <taxon>Pseudoalteromonas</taxon>
    </lineage>
</organism>
<dbReference type="Gene3D" id="2.40.30.170">
    <property type="match status" value="1"/>
</dbReference>
<dbReference type="AlphaFoldDB" id="A0A2A5JL28"/>
<evidence type="ECO:0000256" key="1">
    <source>
        <dbReference type="ARBA" id="ARBA00009477"/>
    </source>
</evidence>
<evidence type="ECO:0000313" key="5">
    <source>
        <dbReference type="EMBL" id="PCK30152.1"/>
    </source>
</evidence>
<dbReference type="Gene3D" id="1.10.287.470">
    <property type="entry name" value="Helix hairpin bin"/>
    <property type="match status" value="1"/>
</dbReference>
<dbReference type="OrthoDB" id="5730196at2"/>